<protein>
    <submittedName>
        <fullName evidence="5">LacI family transcriptional regulator</fullName>
    </submittedName>
</protein>
<dbReference type="InterPro" id="IPR028082">
    <property type="entry name" value="Peripla_BP_I"/>
</dbReference>
<proteinExistence type="predicted"/>
<sequence>MARVTAGRPDAIYDLLALGVLQALNMNGDVQIPGVIALIGYDDIAFASAAVVPFSSIRQPSELIGHTAVDLLLREAANGAEGEHEQIVFQPELIVRASTGG</sequence>
<gene>
    <name evidence="5" type="ORF">E3O42_03990</name>
</gene>
<dbReference type="Pfam" id="PF13377">
    <property type="entry name" value="Peripla_BP_3"/>
    <property type="match status" value="1"/>
</dbReference>
<keyword evidence="6" id="KW-1185">Reference proteome</keyword>
<evidence type="ECO:0000259" key="4">
    <source>
        <dbReference type="Pfam" id="PF13377"/>
    </source>
</evidence>
<comment type="caution">
    <text evidence="5">The sequence shown here is derived from an EMBL/GenBank/DDBJ whole genome shotgun (WGS) entry which is preliminary data.</text>
</comment>
<keyword evidence="1" id="KW-0805">Transcription regulation</keyword>
<evidence type="ECO:0000313" key="6">
    <source>
        <dbReference type="Proteomes" id="UP000297907"/>
    </source>
</evidence>
<dbReference type="GO" id="GO:0000976">
    <property type="term" value="F:transcription cis-regulatory region binding"/>
    <property type="evidence" value="ECO:0007669"/>
    <property type="project" value="TreeGrafter"/>
</dbReference>
<keyword evidence="2" id="KW-0238">DNA-binding</keyword>
<dbReference type="PANTHER" id="PTHR30146">
    <property type="entry name" value="LACI-RELATED TRANSCRIPTIONAL REPRESSOR"/>
    <property type="match status" value="1"/>
</dbReference>
<feature type="domain" description="Transcriptional regulator LacI/GalR-like sensor" evidence="4">
    <location>
        <begin position="13"/>
        <end position="99"/>
    </location>
</feature>
<dbReference type="OrthoDB" id="37081at2"/>
<reference evidence="5 6" key="1">
    <citation type="submission" date="2019-03" db="EMBL/GenBank/DDBJ databases">
        <title>Genomics of glacier-inhabiting Cryobacterium strains.</title>
        <authorList>
            <person name="Liu Q."/>
            <person name="Xin Y.-H."/>
        </authorList>
    </citation>
    <scope>NUCLEOTIDE SEQUENCE [LARGE SCALE GENOMIC DNA]</scope>
    <source>
        <strain evidence="5 6">RHLS22-1</strain>
    </source>
</reference>
<dbReference type="InterPro" id="IPR046335">
    <property type="entry name" value="LacI/GalR-like_sensor"/>
</dbReference>
<organism evidence="5 6">
    <name type="scientific">Cryobacterium adonitolivorans</name>
    <dbReference type="NCBI Taxonomy" id="1259189"/>
    <lineage>
        <taxon>Bacteria</taxon>
        <taxon>Bacillati</taxon>
        <taxon>Actinomycetota</taxon>
        <taxon>Actinomycetes</taxon>
        <taxon>Micrococcales</taxon>
        <taxon>Microbacteriaceae</taxon>
        <taxon>Cryobacterium</taxon>
    </lineage>
</organism>
<keyword evidence="3" id="KW-0804">Transcription</keyword>
<dbReference type="EMBL" id="SOFL01000009">
    <property type="protein sequence ID" value="TFC05194.1"/>
    <property type="molecule type" value="Genomic_DNA"/>
</dbReference>
<dbReference type="GO" id="GO:0003700">
    <property type="term" value="F:DNA-binding transcription factor activity"/>
    <property type="evidence" value="ECO:0007669"/>
    <property type="project" value="TreeGrafter"/>
</dbReference>
<dbReference type="SUPFAM" id="SSF53822">
    <property type="entry name" value="Periplasmic binding protein-like I"/>
    <property type="match status" value="1"/>
</dbReference>
<dbReference type="Proteomes" id="UP000297907">
    <property type="component" value="Unassembled WGS sequence"/>
</dbReference>
<dbReference type="PANTHER" id="PTHR30146:SF109">
    <property type="entry name" value="HTH-TYPE TRANSCRIPTIONAL REGULATOR GALS"/>
    <property type="match status" value="1"/>
</dbReference>
<name>A0A4R8WAU5_9MICO</name>
<evidence type="ECO:0000313" key="5">
    <source>
        <dbReference type="EMBL" id="TFC05194.1"/>
    </source>
</evidence>
<evidence type="ECO:0000256" key="2">
    <source>
        <dbReference type="ARBA" id="ARBA00023125"/>
    </source>
</evidence>
<accession>A0A4R8WAU5</accession>
<dbReference type="AlphaFoldDB" id="A0A4R8WAU5"/>
<evidence type="ECO:0000256" key="3">
    <source>
        <dbReference type="ARBA" id="ARBA00023163"/>
    </source>
</evidence>
<dbReference type="Gene3D" id="3.40.50.2300">
    <property type="match status" value="1"/>
</dbReference>
<evidence type="ECO:0000256" key="1">
    <source>
        <dbReference type="ARBA" id="ARBA00023015"/>
    </source>
</evidence>